<sequence length="1133" mass="125473">MRRVEKLATGGNAGEVSRGGKKPLLVPLRAEFLFLNRKFGFTIARERNCTLRISVPACEGGAALKEPPQAALLRLLVSDGRIYSPGLNSRRICTIRCQRKNSLASKTGVGVKKTGAGVKNETPAPFRANSHITNASTSHHSVGMQHLSLIVTLAVTLAFRRFRRRHGFGAAKGTPLLARYICTPCDLLMAALVTAVEGIEWSNGRTIFDANAYWRTSRDVREHSADANSRSSRELVHRRTVRYIPSCIVTAHVEALKRSFDMEDVDDTPVFSPMSPLASPFSPSQAGIIRTSNGDNIISPGMHQPVYQSRISISSSCSPAQSPVLKTRITSSLSLNRGTMQMARSNGSTGQSLNRVSSFQTRLNPSGFSSSGHGSDSESLHSSTSSLECPPATKPFHQLRTQKALDQHDSMMAINNTLSPVLKKFSSHGSVFHSEAERPGVRLVPVTNNNHSSLPSLDLHIAEDNVPDLVPSPDAGYPPSEGWSSPTPDYKRPLSRETKPISREPSFSSSSSSSSPPTDAPINCSLRCSPSPSPVFGLLQPATLQKVPGSLLGSIVKPSNGYAPEQMTRPLPRTQLRVNLHGNSGQVPQGTREKTEAISKGHSQMPSFGRPPAERTTPTSQRSQFADSRIFSQSLPQETDLSQTGKKTEVSSNRLRSMMQRAHSFGNSDRVPHQNSYLQTNTANEKALLCIADGEPNVQDAAIHGEMSFSTRMPGYGYSASISCQQEIVQTQRVMEESRNGVSPHNYFLQNEHQSVVSVERHRKESVQEAPVSRVAEDSGQAKLQISDSRVDGSDLSPREAFSCSRMEEQSLSRPELEVAESKRCADVSQEPIGYVGIDTVLDQMRRKAMKNGFEFNIMVVGQSGLGKSTLVNTLFKSKVIRKSPGTAIPKTTELNSVSQVVEERGMEMRLTVIDTPGFGDQINNQNCWDPIIKYIHEQYEKYLREEILINRKRRIPDSRIHSCIYFIPPTGHWLRPLDLEFMKRLGRIVNVVPVIAKADTLTLEEREEFKQRIRKDLQTNGISVYPQPELDEDPVEALLNDKIREKIPFAVVGTDEEHQVNGRKVLGRKTKWGIIEVENTAHCEFANLRDLLIRSNLQDLKDITHNIHYETYRVSRLNEKFQSSQTKELGVL</sequence>
<dbReference type="Gene3D" id="3.40.50.300">
    <property type="entry name" value="P-loop containing nucleotide triphosphate hydrolases"/>
    <property type="match status" value="1"/>
</dbReference>
<keyword evidence="3" id="KW-0132">Cell division</keyword>
<feature type="compositionally biased region" description="Basic and acidic residues" evidence="9">
    <location>
        <begin position="489"/>
        <end position="502"/>
    </location>
</feature>
<dbReference type="Pfam" id="PF00735">
    <property type="entry name" value="Septin"/>
    <property type="match status" value="1"/>
</dbReference>
<keyword evidence="4 8" id="KW-0547">Nucleotide-binding</keyword>
<feature type="compositionally biased region" description="Low complexity" evidence="9">
    <location>
        <begin position="505"/>
        <end position="517"/>
    </location>
</feature>
<feature type="compositionally biased region" description="Polar residues" evidence="9">
    <location>
        <begin position="616"/>
        <end position="651"/>
    </location>
</feature>
<dbReference type="PANTHER" id="PTHR18884">
    <property type="entry name" value="SEPTIN"/>
    <property type="match status" value="1"/>
</dbReference>
<gene>
    <name evidence="11" type="ORF">XELAEV_18047834mg</name>
</gene>
<name>A0A974H289_XENLA</name>
<feature type="region of interest" description="Disordered" evidence="9">
    <location>
        <begin position="581"/>
        <end position="651"/>
    </location>
</feature>
<evidence type="ECO:0000259" key="10">
    <source>
        <dbReference type="PROSITE" id="PS51719"/>
    </source>
</evidence>
<comment type="subcellular location">
    <subcellularLocation>
        <location evidence="1">Cytoplasm</location>
        <location evidence="1">Cytoskeleton</location>
    </subcellularLocation>
</comment>
<evidence type="ECO:0000313" key="12">
    <source>
        <dbReference type="Proteomes" id="UP000694892"/>
    </source>
</evidence>
<dbReference type="EMBL" id="CM004483">
    <property type="protein sequence ID" value="OCT61805.1"/>
    <property type="molecule type" value="Genomic_DNA"/>
</dbReference>
<proteinExistence type="inferred from homology"/>
<protein>
    <recommendedName>
        <fullName evidence="10">Septin-type G domain-containing protein</fullName>
    </recommendedName>
</protein>
<reference evidence="12" key="1">
    <citation type="journal article" date="2016" name="Nature">
        <title>Genome evolution in the allotetraploid frog Xenopus laevis.</title>
        <authorList>
            <person name="Session A.M."/>
            <person name="Uno Y."/>
            <person name="Kwon T."/>
            <person name="Chapman J.A."/>
            <person name="Toyoda A."/>
            <person name="Takahashi S."/>
            <person name="Fukui A."/>
            <person name="Hikosaka A."/>
            <person name="Suzuki A."/>
            <person name="Kondo M."/>
            <person name="van Heeringen S.J."/>
            <person name="Quigley I."/>
            <person name="Heinz S."/>
            <person name="Ogino H."/>
            <person name="Ochi H."/>
            <person name="Hellsten U."/>
            <person name="Lyons J.B."/>
            <person name="Simakov O."/>
            <person name="Putnam N."/>
            <person name="Stites J."/>
            <person name="Kuroki Y."/>
            <person name="Tanaka T."/>
            <person name="Michiue T."/>
            <person name="Watanabe M."/>
            <person name="Bogdanovic O."/>
            <person name="Lister R."/>
            <person name="Georgiou G."/>
            <person name="Paranjpe S.S."/>
            <person name="van Kruijsbergen I."/>
            <person name="Shu S."/>
            <person name="Carlson J."/>
            <person name="Kinoshita T."/>
            <person name="Ohta Y."/>
            <person name="Mawaribuchi S."/>
            <person name="Jenkins J."/>
            <person name="Grimwood J."/>
            <person name="Schmutz J."/>
            <person name="Mitros T."/>
            <person name="Mozaffari S.V."/>
            <person name="Suzuki Y."/>
            <person name="Haramoto Y."/>
            <person name="Yamamoto T.S."/>
            <person name="Takagi C."/>
            <person name="Heald R."/>
            <person name="Miller K."/>
            <person name="Haudenschild C."/>
            <person name="Kitzman J."/>
            <person name="Nakayama T."/>
            <person name="Izutsu Y."/>
            <person name="Robert J."/>
            <person name="Fortriede J."/>
            <person name="Burns K."/>
            <person name="Lotay V."/>
            <person name="Karimi K."/>
            <person name="Yasuoka Y."/>
            <person name="Dichmann D.S."/>
            <person name="Flajnik M.F."/>
            <person name="Houston D.W."/>
            <person name="Shendure J."/>
            <person name="DuPasquier L."/>
            <person name="Vize P.D."/>
            <person name="Zorn A.M."/>
            <person name="Ito M."/>
            <person name="Marcotte E.M."/>
            <person name="Wallingford J.B."/>
            <person name="Ito Y."/>
            <person name="Asashima M."/>
            <person name="Ueno N."/>
            <person name="Matsuda Y."/>
            <person name="Veenstra G.J."/>
            <person name="Fujiyama A."/>
            <person name="Harland R.M."/>
            <person name="Taira M."/>
            <person name="Rokhsar D.S."/>
        </authorList>
    </citation>
    <scope>NUCLEOTIDE SEQUENCE [LARGE SCALE GENOMIC DNA]</scope>
    <source>
        <strain evidence="12">J</strain>
    </source>
</reference>
<evidence type="ECO:0000256" key="7">
    <source>
        <dbReference type="ARBA" id="ARBA00023306"/>
    </source>
</evidence>
<accession>A0A974H289</accession>
<evidence type="ECO:0000256" key="2">
    <source>
        <dbReference type="ARBA" id="ARBA00022490"/>
    </source>
</evidence>
<feature type="region of interest" description="Disordered" evidence="9">
    <location>
        <begin position="465"/>
        <end position="526"/>
    </location>
</feature>
<dbReference type="SUPFAM" id="SSF52540">
    <property type="entry name" value="P-loop containing nucleoside triphosphate hydrolases"/>
    <property type="match status" value="1"/>
</dbReference>
<dbReference type="InterPro" id="IPR027417">
    <property type="entry name" value="P-loop_NTPase"/>
</dbReference>
<keyword evidence="7" id="KW-0131">Cell cycle</keyword>
<dbReference type="CDD" id="cd01850">
    <property type="entry name" value="CDC_Septin"/>
    <property type="match status" value="1"/>
</dbReference>
<evidence type="ECO:0000256" key="1">
    <source>
        <dbReference type="ARBA" id="ARBA00004245"/>
    </source>
</evidence>
<feature type="domain" description="Septin-type G" evidence="10">
    <location>
        <begin position="852"/>
        <end position="1120"/>
    </location>
</feature>
<keyword evidence="6" id="KW-0206">Cytoskeleton</keyword>
<dbReference type="GO" id="GO:0051301">
    <property type="term" value="P:cell division"/>
    <property type="evidence" value="ECO:0007669"/>
    <property type="project" value="UniProtKB-KW"/>
</dbReference>
<dbReference type="GO" id="GO:0005856">
    <property type="term" value="C:cytoskeleton"/>
    <property type="evidence" value="ECO:0007669"/>
    <property type="project" value="UniProtKB-SubCell"/>
</dbReference>
<feature type="region of interest" description="Disordered" evidence="9">
    <location>
        <begin position="789"/>
        <end position="808"/>
    </location>
</feature>
<dbReference type="FunFam" id="3.40.50.300:FF:000143">
    <property type="entry name" value="septin-9 isoform X1"/>
    <property type="match status" value="1"/>
</dbReference>
<dbReference type="InterPro" id="IPR016491">
    <property type="entry name" value="Septin"/>
</dbReference>
<dbReference type="InterPro" id="IPR030379">
    <property type="entry name" value="G_SEPTIN_dom"/>
</dbReference>
<keyword evidence="2" id="KW-0963">Cytoplasm</keyword>
<dbReference type="Proteomes" id="UP000694892">
    <property type="component" value="Chromosome 9_10S"/>
</dbReference>
<dbReference type="PROSITE" id="PS51719">
    <property type="entry name" value="G_SEPTIN"/>
    <property type="match status" value="1"/>
</dbReference>
<evidence type="ECO:0000256" key="5">
    <source>
        <dbReference type="ARBA" id="ARBA00023134"/>
    </source>
</evidence>
<organism evidence="11 12">
    <name type="scientific">Xenopus laevis</name>
    <name type="common">African clawed frog</name>
    <dbReference type="NCBI Taxonomy" id="8355"/>
    <lineage>
        <taxon>Eukaryota</taxon>
        <taxon>Metazoa</taxon>
        <taxon>Chordata</taxon>
        <taxon>Craniata</taxon>
        <taxon>Vertebrata</taxon>
        <taxon>Euteleostomi</taxon>
        <taxon>Amphibia</taxon>
        <taxon>Batrachia</taxon>
        <taxon>Anura</taxon>
        <taxon>Pipoidea</taxon>
        <taxon>Pipidae</taxon>
        <taxon>Xenopodinae</taxon>
        <taxon>Xenopus</taxon>
        <taxon>Xenopus</taxon>
    </lineage>
</organism>
<feature type="region of interest" description="Disordered" evidence="9">
    <location>
        <begin position="361"/>
        <end position="393"/>
    </location>
</feature>
<evidence type="ECO:0000313" key="11">
    <source>
        <dbReference type="EMBL" id="OCT61805.1"/>
    </source>
</evidence>
<keyword evidence="5 8" id="KW-0342">GTP-binding</keyword>
<evidence type="ECO:0000256" key="8">
    <source>
        <dbReference type="RuleBase" id="RU004560"/>
    </source>
</evidence>
<evidence type="ECO:0000256" key="9">
    <source>
        <dbReference type="SAM" id="MobiDB-lite"/>
    </source>
</evidence>
<evidence type="ECO:0000256" key="4">
    <source>
        <dbReference type="ARBA" id="ARBA00022741"/>
    </source>
</evidence>
<evidence type="ECO:0000256" key="6">
    <source>
        <dbReference type="ARBA" id="ARBA00023212"/>
    </source>
</evidence>
<evidence type="ECO:0000256" key="3">
    <source>
        <dbReference type="ARBA" id="ARBA00022618"/>
    </source>
</evidence>
<dbReference type="AlphaFoldDB" id="A0A974H289"/>
<comment type="similarity">
    <text evidence="8">Belongs to the TRAFAC class TrmE-Era-EngA-EngB-Septin-like GTPase superfamily. Septin GTPase family.</text>
</comment>
<dbReference type="GO" id="GO:0005525">
    <property type="term" value="F:GTP binding"/>
    <property type="evidence" value="ECO:0007669"/>
    <property type="project" value="UniProtKB-KW"/>
</dbReference>